<protein>
    <submittedName>
        <fullName evidence="5">Helix-turn-helix domain-containing protein</fullName>
    </submittedName>
</protein>
<comment type="caution">
    <text evidence="5">The sequence shown here is derived from an EMBL/GenBank/DDBJ whole genome shotgun (WGS) entry which is preliminary data.</text>
</comment>
<keyword evidence="1" id="KW-0805">Transcription regulation</keyword>
<accession>A0ABT4WE96</accession>
<evidence type="ECO:0000256" key="3">
    <source>
        <dbReference type="ARBA" id="ARBA00023163"/>
    </source>
</evidence>
<dbReference type="Proteomes" id="UP001212170">
    <property type="component" value="Unassembled WGS sequence"/>
</dbReference>
<dbReference type="RefSeq" id="WP_271336678.1">
    <property type="nucleotide sequence ID" value="NZ_JAMZNK010000024.1"/>
</dbReference>
<name>A0ABT4WE96_9FLAO</name>
<gene>
    <name evidence="5" type="ORF">NJT12_14720</name>
</gene>
<dbReference type="PRINTS" id="PR00032">
    <property type="entry name" value="HTHARAC"/>
</dbReference>
<evidence type="ECO:0000313" key="6">
    <source>
        <dbReference type="Proteomes" id="UP001212170"/>
    </source>
</evidence>
<dbReference type="SUPFAM" id="SSF46689">
    <property type="entry name" value="Homeodomain-like"/>
    <property type="match status" value="1"/>
</dbReference>
<dbReference type="PROSITE" id="PS01124">
    <property type="entry name" value="HTH_ARAC_FAMILY_2"/>
    <property type="match status" value="1"/>
</dbReference>
<evidence type="ECO:0000259" key="4">
    <source>
        <dbReference type="PROSITE" id="PS01124"/>
    </source>
</evidence>
<dbReference type="InterPro" id="IPR020449">
    <property type="entry name" value="Tscrpt_reg_AraC-type_HTH"/>
</dbReference>
<dbReference type="InterPro" id="IPR018060">
    <property type="entry name" value="HTH_AraC"/>
</dbReference>
<dbReference type="Pfam" id="PF12833">
    <property type="entry name" value="HTH_18"/>
    <property type="match status" value="1"/>
</dbReference>
<feature type="domain" description="HTH araC/xylS-type" evidence="4">
    <location>
        <begin position="1"/>
        <end position="43"/>
    </location>
</feature>
<dbReference type="EMBL" id="JAMZNK010000024">
    <property type="protein sequence ID" value="MDA6070867.1"/>
    <property type="molecule type" value="Genomic_DNA"/>
</dbReference>
<reference evidence="5 6" key="1">
    <citation type="journal article" date="2023" name="Chemosphere">
        <title>Whole genome analysis of Flavobacterium aziz-sancarii sp. nov., isolated from Ardley Island (Antarctica), revealed a rich resistome and bioremediation potential.</title>
        <authorList>
            <person name="Otur C."/>
            <person name="Okay S."/>
            <person name="Kurt-Kizildogan A."/>
        </authorList>
    </citation>
    <scope>NUCLEOTIDE SEQUENCE [LARGE SCALE GENOMIC DNA]</scope>
    <source>
        <strain evidence="5 6">AC</strain>
    </source>
</reference>
<evidence type="ECO:0000256" key="1">
    <source>
        <dbReference type="ARBA" id="ARBA00023015"/>
    </source>
</evidence>
<sequence length="45" mass="5290">MIKNRSENSLSEIAVEFGFIDSSHFNKFFKRHTAITPLSYKKEIK</sequence>
<organism evidence="5 6">
    <name type="scientific">Flavobacterium azizsancarii</name>
    <dbReference type="NCBI Taxonomy" id="2961580"/>
    <lineage>
        <taxon>Bacteria</taxon>
        <taxon>Pseudomonadati</taxon>
        <taxon>Bacteroidota</taxon>
        <taxon>Flavobacteriia</taxon>
        <taxon>Flavobacteriales</taxon>
        <taxon>Flavobacteriaceae</taxon>
        <taxon>Flavobacterium</taxon>
    </lineage>
</organism>
<keyword evidence="3" id="KW-0804">Transcription</keyword>
<proteinExistence type="predicted"/>
<keyword evidence="2" id="KW-0238">DNA-binding</keyword>
<dbReference type="Gene3D" id="1.10.10.60">
    <property type="entry name" value="Homeodomain-like"/>
    <property type="match status" value="1"/>
</dbReference>
<evidence type="ECO:0000256" key="2">
    <source>
        <dbReference type="ARBA" id="ARBA00023125"/>
    </source>
</evidence>
<dbReference type="InterPro" id="IPR009057">
    <property type="entry name" value="Homeodomain-like_sf"/>
</dbReference>
<evidence type="ECO:0000313" key="5">
    <source>
        <dbReference type="EMBL" id="MDA6070867.1"/>
    </source>
</evidence>
<keyword evidence="6" id="KW-1185">Reference proteome</keyword>